<dbReference type="InterPro" id="IPR000873">
    <property type="entry name" value="AMP-dep_synth/lig_dom"/>
</dbReference>
<dbReference type="Gene3D" id="3.30.300.30">
    <property type="match status" value="1"/>
</dbReference>
<feature type="domain" description="AMP-binding enzyme C-terminal" evidence="5">
    <location>
        <begin position="457"/>
        <end position="533"/>
    </location>
</feature>
<accession>A0AAE1LUG0</accession>
<dbReference type="InterPro" id="IPR020845">
    <property type="entry name" value="AMP-binding_CS"/>
</dbReference>
<dbReference type="FunFam" id="3.30.300.30:FF:000007">
    <property type="entry name" value="4-coumarate--CoA ligase 2"/>
    <property type="match status" value="1"/>
</dbReference>
<proteinExistence type="inferred from homology"/>
<dbReference type="Gene3D" id="3.40.50.12780">
    <property type="entry name" value="N-terminal domain of ligase-like"/>
    <property type="match status" value="1"/>
</dbReference>
<keyword evidence="7" id="KW-1185">Reference proteome</keyword>
<dbReference type="InterPro" id="IPR025110">
    <property type="entry name" value="AMP-bd_C"/>
</dbReference>
<dbReference type="AlphaFoldDB" id="A0AAE1LUG0"/>
<comment type="caution">
    <text evidence="6">The sequence shown here is derived from an EMBL/GenBank/DDBJ whole genome shotgun (WGS) entry which is preliminary data.</text>
</comment>
<dbReference type="GO" id="GO:0005777">
    <property type="term" value="C:peroxisome"/>
    <property type="evidence" value="ECO:0007669"/>
    <property type="project" value="UniProtKB-SubCell"/>
</dbReference>
<comment type="subcellular location">
    <subcellularLocation>
        <location evidence="1">Peroxisome</location>
    </subcellularLocation>
</comment>
<dbReference type="EMBL" id="JAHWGI010001437">
    <property type="protein sequence ID" value="KAK3932523.1"/>
    <property type="molecule type" value="Genomic_DNA"/>
</dbReference>
<organism evidence="6 7">
    <name type="scientific">Frankliniella fusca</name>
    <dbReference type="NCBI Taxonomy" id="407009"/>
    <lineage>
        <taxon>Eukaryota</taxon>
        <taxon>Metazoa</taxon>
        <taxon>Ecdysozoa</taxon>
        <taxon>Arthropoda</taxon>
        <taxon>Hexapoda</taxon>
        <taxon>Insecta</taxon>
        <taxon>Pterygota</taxon>
        <taxon>Neoptera</taxon>
        <taxon>Paraneoptera</taxon>
        <taxon>Thysanoptera</taxon>
        <taxon>Terebrantia</taxon>
        <taxon>Thripoidea</taxon>
        <taxon>Thripidae</taxon>
        <taxon>Frankliniella</taxon>
    </lineage>
</organism>
<evidence type="ECO:0000256" key="2">
    <source>
        <dbReference type="ARBA" id="ARBA00006432"/>
    </source>
</evidence>
<name>A0AAE1LUG0_9NEOP</name>
<gene>
    <name evidence="6" type="ORF">KUF71_012982</name>
</gene>
<evidence type="ECO:0000259" key="5">
    <source>
        <dbReference type="Pfam" id="PF13193"/>
    </source>
</evidence>
<dbReference type="PANTHER" id="PTHR24096:SF353">
    <property type="entry name" value="GH16244P-RELATED"/>
    <property type="match status" value="1"/>
</dbReference>
<dbReference type="Pfam" id="PF13193">
    <property type="entry name" value="AMP-binding_C"/>
    <property type="match status" value="1"/>
</dbReference>
<dbReference type="InterPro" id="IPR045851">
    <property type="entry name" value="AMP-bd_C_sf"/>
</dbReference>
<dbReference type="Pfam" id="PF00501">
    <property type="entry name" value="AMP-binding"/>
    <property type="match status" value="1"/>
</dbReference>
<evidence type="ECO:0000259" key="4">
    <source>
        <dbReference type="Pfam" id="PF00501"/>
    </source>
</evidence>
<dbReference type="PROSITE" id="PS00455">
    <property type="entry name" value="AMP_BINDING"/>
    <property type="match status" value="1"/>
</dbReference>
<reference evidence="6" key="1">
    <citation type="submission" date="2021-07" db="EMBL/GenBank/DDBJ databases">
        <authorList>
            <person name="Catto M.A."/>
            <person name="Jacobson A."/>
            <person name="Kennedy G."/>
            <person name="Labadie P."/>
            <person name="Hunt B.G."/>
            <person name="Srinivasan R."/>
        </authorList>
    </citation>
    <scope>NUCLEOTIDE SEQUENCE</scope>
    <source>
        <strain evidence="6">PL_HMW_Pooled</strain>
        <tissue evidence="6">Head</tissue>
    </source>
</reference>
<dbReference type="PANTHER" id="PTHR24096">
    <property type="entry name" value="LONG-CHAIN-FATTY-ACID--COA LIGASE"/>
    <property type="match status" value="1"/>
</dbReference>
<dbReference type="InterPro" id="IPR042099">
    <property type="entry name" value="ANL_N_sf"/>
</dbReference>
<evidence type="ECO:0000313" key="6">
    <source>
        <dbReference type="EMBL" id="KAK3932523.1"/>
    </source>
</evidence>
<keyword evidence="3" id="KW-0576">Peroxisome</keyword>
<evidence type="ECO:0000256" key="3">
    <source>
        <dbReference type="ARBA" id="ARBA00023140"/>
    </source>
</evidence>
<dbReference type="GO" id="GO:0046949">
    <property type="term" value="P:fatty-acyl-CoA biosynthetic process"/>
    <property type="evidence" value="ECO:0007669"/>
    <property type="project" value="TreeGrafter"/>
</dbReference>
<dbReference type="Proteomes" id="UP001219518">
    <property type="component" value="Unassembled WGS sequence"/>
</dbReference>
<dbReference type="GO" id="GO:0004467">
    <property type="term" value="F:long-chain fatty acid-CoA ligase activity"/>
    <property type="evidence" value="ECO:0007669"/>
    <property type="project" value="TreeGrafter"/>
</dbReference>
<dbReference type="SUPFAM" id="SSF56801">
    <property type="entry name" value="Acetyl-CoA synthetase-like"/>
    <property type="match status" value="1"/>
</dbReference>
<comment type="similarity">
    <text evidence="2">Belongs to the ATP-dependent AMP-binding enzyme family.</text>
</comment>
<feature type="domain" description="AMP-dependent synthetase/ligase" evidence="4">
    <location>
        <begin position="37"/>
        <end position="405"/>
    </location>
</feature>
<protein>
    <submittedName>
        <fullName evidence="6">Luciferin 4-monooxygenase</fullName>
    </submittedName>
</protein>
<evidence type="ECO:0000313" key="7">
    <source>
        <dbReference type="Proteomes" id="UP001219518"/>
    </source>
</evidence>
<reference evidence="6" key="2">
    <citation type="journal article" date="2023" name="BMC Genomics">
        <title>Pest status, molecular evolution, and epigenetic factors derived from the genome assembly of Frankliniella fusca, a thysanopteran phytovirus vector.</title>
        <authorList>
            <person name="Catto M.A."/>
            <person name="Labadie P.E."/>
            <person name="Jacobson A.L."/>
            <person name="Kennedy G.G."/>
            <person name="Srinivasan R."/>
            <person name="Hunt B.G."/>
        </authorList>
    </citation>
    <scope>NUCLEOTIDE SEQUENCE</scope>
    <source>
        <strain evidence="6">PL_HMW_Pooled</strain>
    </source>
</reference>
<evidence type="ECO:0000256" key="1">
    <source>
        <dbReference type="ARBA" id="ARBA00004275"/>
    </source>
</evidence>
<sequence>MPGRQENDMFVWTGEGEKIHPGVSMGTYVLDHLRRHAKEADFPAQIDAATGSEMSFSRMLELSVQSAQGWRAAGLGPGKILAVFARNSEMLFPAVLGAVFHGVTLSGISPTATEGELRHCLSLLRPHAVLCDPANAALARSVMSAPGVVAEGCMLLVQAEQPVEGARTLAEVMRGGGAPDVDAYRTSDVGDLREHVVAIFFSSGTTGLPKGVMLSDYGMLMTTLDAITAFRCVRGERLLCTSLMSWVTGIGLLVSCCIAGTTRVCDTFTSPPALLASLRRYECNNWFTAPPLLMLVAEAVRAEGGDASRPPCPALRAVVVGGTALPAAMEQALALAMHCYVHQTYASTEALVLSAGIQPLRPGTAGRILPGIRVRFVDLDTGADLCSTGVPGELLVDTPSIMKGYKDNPEATAQAFDKHGFFRSGDIAYLDADGYLHVVGRVKELLKYHGDKVAPAEVEAVLREHPGVAEACVVGRPHPVAGDVPAAVVVRRPGHSVTEQELQLLVADRLSDTKRLRGGVVFTTQIPKTANGKIARRDVEKYLEGHPMQELN</sequence>